<keyword evidence="3" id="KW-0560">Oxidoreductase</keyword>
<sequence length="227" mass="25165">MVKIVIAGGTSGLKDAPNEEVAPGIAWIKTDYGDIEKLVNILKDVHLVLSFIVVHSDQENMSQKSLIDAAVQAGVKRFAPSEQTYLNIYIDTAMEILEYSLFQPGLFVNYLTYPYNPTKHITSIETPIDFKHRRLLTVDGGEDDRITLTTGEWPIVGGVKGSGSFTVDKLSASWLPSAEAFGNVDVGILLGISTRVLNVSDEWNQLLPNYKFTQTEAFLTEAWRDKP</sequence>
<evidence type="ECO:0000256" key="2">
    <source>
        <dbReference type="ARBA" id="ARBA00022857"/>
    </source>
</evidence>
<keyword evidence="6" id="KW-1185">Reference proteome</keyword>
<evidence type="ECO:0000256" key="1">
    <source>
        <dbReference type="ARBA" id="ARBA00005725"/>
    </source>
</evidence>
<dbReference type="PANTHER" id="PTHR47706:SF4">
    <property type="entry name" value="NMRA-LIKE DOMAIN-CONTAINING PROTEIN"/>
    <property type="match status" value="1"/>
</dbReference>
<protein>
    <recommendedName>
        <fullName evidence="4">NmrA-like domain-containing protein</fullName>
    </recommendedName>
</protein>
<gene>
    <name evidence="5" type="ORF">BDV29DRAFT_195724</name>
</gene>
<dbReference type="InterPro" id="IPR051609">
    <property type="entry name" value="NmrA/Isoflavone_reductase-like"/>
</dbReference>
<dbReference type="OrthoDB" id="10000533at2759"/>
<comment type="similarity">
    <text evidence="1">Belongs to the NmrA-type oxidoreductase family. Isoflavone reductase subfamily.</text>
</comment>
<dbReference type="EMBL" id="ML732398">
    <property type="protein sequence ID" value="KAB8068361.1"/>
    <property type="molecule type" value="Genomic_DNA"/>
</dbReference>
<evidence type="ECO:0000313" key="6">
    <source>
        <dbReference type="Proteomes" id="UP000326565"/>
    </source>
</evidence>
<dbReference type="AlphaFoldDB" id="A0A5N5WIJ8"/>
<dbReference type="Pfam" id="PF05368">
    <property type="entry name" value="NmrA"/>
    <property type="match status" value="1"/>
</dbReference>
<dbReference type="SUPFAM" id="SSF51735">
    <property type="entry name" value="NAD(P)-binding Rossmann-fold domains"/>
    <property type="match status" value="1"/>
</dbReference>
<feature type="domain" description="NmrA-like" evidence="4">
    <location>
        <begin position="22"/>
        <end position="84"/>
    </location>
</feature>
<keyword evidence="2" id="KW-0521">NADP</keyword>
<name>A0A5N5WIJ8_9EURO</name>
<dbReference type="PANTHER" id="PTHR47706">
    <property type="entry name" value="NMRA-LIKE FAMILY PROTEIN"/>
    <property type="match status" value="1"/>
</dbReference>
<evidence type="ECO:0000313" key="5">
    <source>
        <dbReference type="EMBL" id="KAB8068361.1"/>
    </source>
</evidence>
<evidence type="ECO:0000259" key="4">
    <source>
        <dbReference type="Pfam" id="PF05368"/>
    </source>
</evidence>
<reference evidence="5 6" key="1">
    <citation type="submission" date="2019-04" db="EMBL/GenBank/DDBJ databases">
        <title>Friends and foes A comparative genomics study of 23 Aspergillus species from section Flavi.</title>
        <authorList>
            <consortium name="DOE Joint Genome Institute"/>
            <person name="Kjaerbolling I."/>
            <person name="Vesth T."/>
            <person name="Frisvad J.C."/>
            <person name="Nybo J.L."/>
            <person name="Theobald S."/>
            <person name="Kildgaard S."/>
            <person name="Isbrandt T."/>
            <person name="Kuo A."/>
            <person name="Sato A."/>
            <person name="Lyhne E.K."/>
            <person name="Kogle M.E."/>
            <person name="Wiebenga A."/>
            <person name="Kun R.S."/>
            <person name="Lubbers R.J."/>
            <person name="Makela M.R."/>
            <person name="Barry K."/>
            <person name="Chovatia M."/>
            <person name="Clum A."/>
            <person name="Daum C."/>
            <person name="Haridas S."/>
            <person name="He G."/>
            <person name="LaButti K."/>
            <person name="Lipzen A."/>
            <person name="Mondo S."/>
            <person name="Riley R."/>
            <person name="Salamov A."/>
            <person name="Simmons B.A."/>
            <person name="Magnuson J.K."/>
            <person name="Henrissat B."/>
            <person name="Mortensen U.H."/>
            <person name="Larsen T.O."/>
            <person name="Devries R.P."/>
            <person name="Grigoriev I.V."/>
            <person name="Machida M."/>
            <person name="Baker S.E."/>
            <person name="Andersen M.R."/>
        </authorList>
    </citation>
    <scope>NUCLEOTIDE SEQUENCE [LARGE SCALE GENOMIC DNA]</scope>
    <source>
        <strain evidence="5 6">CBS 151.66</strain>
    </source>
</reference>
<accession>A0A5N5WIJ8</accession>
<organism evidence="5 6">
    <name type="scientific">Aspergillus leporis</name>
    <dbReference type="NCBI Taxonomy" id="41062"/>
    <lineage>
        <taxon>Eukaryota</taxon>
        <taxon>Fungi</taxon>
        <taxon>Dikarya</taxon>
        <taxon>Ascomycota</taxon>
        <taxon>Pezizomycotina</taxon>
        <taxon>Eurotiomycetes</taxon>
        <taxon>Eurotiomycetidae</taxon>
        <taxon>Eurotiales</taxon>
        <taxon>Aspergillaceae</taxon>
        <taxon>Aspergillus</taxon>
        <taxon>Aspergillus subgen. Circumdati</taxon>
    </lineage>
</organism>
<dbReference type="Gene3D" id="3.40.50.720">
    <property type="entry name" value="NAD(P)-binding Rossmann-like Domain"/>
    <property type="match status" value="1"/>
</dbReference>
<dbReference type="InterPro" id="IPR008030">
    <property type="entry name" value="NmrA-like"/>
</dbReference>
<dbReference type="Proteomes" id="UP000326565">
    <property type="component" value="Unassembled WGS sequence"/>
</dbReference>
<evidence type="ECO:0000256" key="3">
    <source>
        <dbReference type="ARBA" id="ARBA00023002"/>
    </source>
</evidence>
<dbReference type="InterPro" id="IPR036291">
    <property type="entry name" value="NAD(P)-bd_dom_sf"/>
</dbReference>
<proteinExistence type="inferred from homology"/>
<dbReference type="GO" id="GO:0016491">
    <property type="term" value="F:oxidoreductase activity"/>
    <property type="evidence" value="ECO:0007669"/>
    <property type="project" value="UniProtKB-KW"/>
</dbReference>